<comment type="caution">
    <text evidence="14">The sequence shown here is derived from an EMBL/GenBank/DDBJ whole genome shotgun (WGS) entry which is preliminary data.</text>
</comment>
<dbReference type="GO" id="GO:0042744">
    <property type="term" value="P:hydrogen peroxide catabolic process"/>
    <property type="evidence" value="ECO:0007669"/>
    <property type="project" value="UniProtKB-KW"/>
</dbReference>
<evidence type="ECO:0000256" key="12">
    <source>
        <dbReference type="SAM" id="MobiDB-lite"/>
    </source>
</evidence>
<feature type="cross-link" description="Tryptophyl-tyrosyl-methioninium (Tyr-Met) (with Trp-102)" evidence="10">
    <location>
        <begin position="225"/>
        <end position="251"/>
    </location>
</feature>
<feature type="domain" description="Plant heme peroxidase family profile" evidence="13">
    <location>
        <begin position="499"/>
        <end position="744"/>
    </location>
</feature>
<dbReference type="EMBL" id="MCGO01000068">
    <property type="protein sequence ID" value="ORY33272.1"/>
    <property type="molecule type" value="Genomic_DNA"/>
</dbReference>
<comment type="similarity">
    <text evidence="10 11">Belongs to the peroxidase family. Peroxidase/catalase subfamily.</text>
</comment>
<dbReference type="NCBIfam" id="TIGR00198">
    <property type="entry name" value="cat_per_HPI"/>
    <property type="match status" value="1"/>
</dbReference>
<comment type="catalytic activity">
    <reaction evidence="8 10 11">
        <text>H2O2 + AH2 = A + 2 H2O</text>
        <dbReference type="Rhea" id="RHEA:30275"/>
        <dbReference type="ChEBI" id="CHEBI:13193"/>
        <dbReference type="ChEBI" id="CHEBI:15377"/>
        <dbReference type="ChEBI" id="CHEBI:16240"/>
        <dbReference type="ChEBI" id="CHEBI:17499"/>
        <dbReference type="EC" id="1.11.1.21"/>
    </reaction>
</comment>
<keyword evidence="3 10" id="KW-0479">Metal-binding</keyword>
<dbReference type="InterPro" id="IPR002016">
    <property type="entry name" value="Haem_peroxidase"/>
</dbReference>
<dbReference type="PROSITE" id="PS00436">
    <property type="entry name" value="PEROXIDASE_2"/>
    <property type="match status" value="1"/>
</dbReference>
<sequence>MTAGTEGDISKCPFLSGDIAHARTTTNATRNADWWPNQLNLAPLHPSKGANPYGEDFDYAAAFKTLDLDALVADLKALMTDSQDWWPADYGHYGPLFVRLAWHAAGTYRVTDGRGGAGSGAQRFAPLNSWPDNGNLDKARRLLWPIKQKYGNKISWADLFVLVGNVAIDSMGLKTFGFAGGREDIWAPEDEIYWGTEKTWLDDKRYTGDRDLENPLAAVQMGLIYVNPEGPNGNPDPLLAARDIRETFARMAMNDEETVALIAGGHTFGKGHGAGDPAHVGPEPEGASIEEQGLGWKNTFGTGKGADTITSGLEGAWTNNPIQWDNNYFENLFGYEWVLSKSPAGAKLWIPANGTGDGKVPDAHIAGKTHAPVMFTTDLALKEDPAYNVISRRFFENPDQFADAFSRAWFKLTHRDIGPATRYLGSLAPSESLIWQDPVPAATGPALTEQDIATLKAKVNESGLTTAQLVSTAWASASTFRKTDKRGGANGARIRLAPQRDWESNAEVIPVLDKLESIQQEFNASSEAKVSLADLIVLAGGAAIEKAAALGGINIEVPFTQGRTDALESQTDAASFAVLEPRADGFRNYLRAGDEAHAAELLIARANLLSLTAPETTVLVGGLRVLGANYAGSKNGVLTATPGVLNNDFFLNLLDMGTKWSKAGGAVLEGRDAVTGDVKWNATVVDLVFGSNSQLRALAEVYASDKEYFVREFVKAWVKVVELDRFDLTATQRGWVKTTTTTTTVVKGPNSEKSETTTRTSYALKA</sequence>
<evidence type="ECO:0000256" key="1">
    <source>
        <dbReference type="ARBA" id="ARBA00022559"/>
    </source>
</evidence>
<dbReference type="OrthoDB" id="407695at2759"/>
<keyword evidence="6 10" id="KW-0376">Hydrogen peroxide</keyword>
<feature type="domain" description="Plant heme peroxidase family profile" evidence="13">
    <location>
        <begin position="136"/>
        <end position="427"/>
    </location>
</feature>
<dbReference type="SUPFAM" id="SSF48113">
    <property type="entry name" value="Heme-dependent peroxidases"/>
    <property type="match status" value="2"/>
</dbReference>
<dbReference type="InterPro" id="IPR000763">
    <property type="entry name" value="Catalase_peroxidase"/>
</dbReference>
<dbReference type="Gene3D" id="1.10.520.10">
    <property type="match status" value="2"/>
</dbReference>
<keyword evidence="15" id="KW-1185">Reference proteome</keyword>
<dbReference type="GO" id="GO:0005829">
    <property type="term" value="C:cytosol"/>
    <property type="evidence" value="ECO:0007669"/>
    <property type="project" value="TreeGrafter"/>
</dbReference>
<organism evidence="14 15">
    <name type="scientific">Rhizoclosmatium globosum</name>
    <dbReference type="NCBI Taxonomy" id="329046"/>
    <lineage>
        <taxon>Eukaryota</taxon>
        <taxon>Fungi</taxon>
        <taxon>Fungi incertae sedis</taxon>
        <taxon>Chytridiomycota</taxon>
        <taxon>Chytridiomycota incertae sedis</taxon>
        <taxon>Chytridiomycetes</taxon>
        <taxon>Chytridiales</taxon>
        <taxon>Chytriomycetaceae</taxon>
        <taxon>Rhizoclosmatium</taxon>
    </lineage>
</organism>
<feature type="active site" description="Proton acceptor" evidence="10">
    <location>
        <position position="103"/>
    </location>
</feature>
<feature type="binding site" description="axial binding residue" evidence="10">
    <location>
        <position position="266"/>
    </location>
    <ligand>
        <name>heme</name>
        <dbReference type="ChEBI" id="CHEBI:30413"/>
    </ligand>
    <ligandPart>
        <name>Fe</name>
        <dbReference type="ChEBI" id="CHEBI:18248"/>
    </ligandPart>
</feature>
<dbReference type="FunFam" id="1.10.520.10:FF:000002">
    <property type="entry name" value="Catalase-peroxidase"/>
    <property type="match status" value="1"/>
</dbReference>
<dbReference type="PRINTS" id="PR00460">
    <property type="entry name" value="BPEROXIDASE"/>
</dbReference>
<dbReference type="GO" id="GO:0046872">
    <property type="term" value="F:metal ion binding"/>
    <property type="evidence" value="ECO:0007669"/>
    <property type="project" value="UniProtKB-KW"/>
</dbReference>
<keyword evidence="1 10" id="KW-0575">Peroxidase</keyword>
<evidence type="ECO:0000256" key="5">
    <source>
        <dbReference type="ARBA" id="ARBA00023004"/>
    </source>
</evidence>
<evidence type="ECO:0000256" key="6">
    <source>
        <dbReference type="ARBA" id="ARBA00023324"/>
    </source>
</evidence>
<dbReference type="PROSITE" id="PS00435">
    <property type="entry name" value="PEROXIDASE_1"/>
    <property type="match status" value="1"/>
</dbReference>
<gene>
    <name evidence="10" type="primary">katG</name>
    <name evidence="14" type="ORF">BCR33DRAFT_771246</name>
</gene>
<comment type="PTM">
    <text evidence="10">Formation of the three residue Trp-Tyr-Met cross-link is important for the catalase, but not the peroxidase activity of the enzyme.</text>
</comment>
<dbReference type="STRING" id="329046.A0A1Y2BEL0"/>
<keyword evidence="2 10" id="KW-0349">Heme</keyword>
<evidence type="ECO:0000256" key="10">
    <source>
        <dbReference type="HAMAP-Rule" id="MF_03108"/>
    </source>
</evidence>
<evidence type="ECO:0000313" key="15">
    <source>
        <dbReference type="Proteomes" id="UP000193642"/>
    </source>
</evidence>
<evidence type="ECO:0000256" key="7">
    <source>
        <dbReference type="ARBA" id="ARBA00049145"/>
    </source>
</evidence>
<comment type="caution">
    <text evidence="10">Lacks conserved residue(s) required for the propagation of feature annotation.</text>
</comment>
<dbReference type="EC" id="1.11.1.21" evidence="10 11"/>
<comment type="cofactor">
    <cofactor evidence="10">
        <name>heme b</name>
        <dbReference type="ChEBI" id="CHEBI:60344"/>
    </cofactor>
    <text evidence="10">Binds 1 heme b (iron(II)-protoporphyrin IX) group per monomer.</text>
</comment>
<evidence type="ECO:0000256" key="8">
    <source>
        <dbReference type="ARBA" id="ARBA00051651"/>
    </source>
</evidence>
<accession>A0A1Y2BEL0</accession>
<evidence type="ECO:0000259" key="13">
    <source>
        <dbReference type="PROSITE" id="PS50873"/>
    </source>
</evidence>
<keyword evidence="4 10" id="KW-0560">Oxidoreductase</keyword>
<dbReference type="NCBIfam" id="NF011635">
    <property type="entry name" value="PRK15061.1"/>
    <property type="match status" value="1"/>
</dbReference>
<evidence type="ECO:0000256" key="11">
    <source>
        <dbReference type="RuleBase" id="RU003451"/>
    </source>
</evidence>
<proteinExistence type="inferred from homology"/>
<evidence type="ECO:0000256" key="4">
    <source>
        <dbReference type="ARBA" id="ARBA00023002"/>
    </source>
</evidence>
<dbReference type="PANTHER" id="PTHR30555">
    <property type="entry name" value="HYDROPEROXIDASE I, BIFUNCTIONAL CATALASE-PEROXIDASE"/>
    <property type="match status" value="1"/>
</dbReference>
<dbReference type="AlphaFoldDB" id="A0A1Y2BEL0"/>
<evidence type="ECO:0000256" key="9">
    <source>
        <dbReference type="ARBA" id="ARBA00074141"/>
    </source>
</evidence>
<feature type="compositionally biased region" description="Polar residues" evidence="12">
    <location>
        <begin position="757"/>
        <end position="766"/>
    </location>
</feature>
<dbReference type="FunFam" id="1.10.420.10:FF:000004">
    <property type="entry name" value="Catalase-peroxidase"/>
    <property type="match status" value="1"/>
</dbReference>
<dbReference type="InterPro" id="IPR019794">
    <property type="entry name" value="Peroxidases_AS"/>
</dbReference>
<comment type="catalytic activity">
    <reaction evidence="7 10 11">
        <text>2 H2O2 = O2 + 2 H2O</text>
        <dbReference type="Rhea" id="RHEA:20309"/>
        <dbReference type="ChEBI" id="CHEBI:15377"/>
        <dbReference type="ChEBI" id="CHEBI:15379"/>
        <dbReference type="ChEBI" id="CHEBI:16240"/>
        <dbReference type="EC" id="1.11.1.21"/>
    </reaction>
</comment>
<dbReference type="Proteomes" id="UP000193642">
    <property type="component" value="Unassembled WGS sequence"/>
</dbReference>
<evidence type="ECO:0000256" key="2">
    <source>
        <dbReference type="ARBA" id="ARBA00022617"/>
    </source>
</evidence>
<dbReference type="CDD" id="cd00649">
    <property type="entry name" value="catalase_peroxidase_1"/>
    <property type="match status" value="1"/>
</dbReference>
<dbReference type="Pfam" id="PF00141">
    <property type="entry name" value="peroxidase"/>
    <property type="match status" value="2"/>
</dbReference>
<dbReference type="HAMAP" id="MF_01961">
    <property type="entry name" value="Catal_peroxid"/>
    <property type="match status" value="1"/>
</dbReference>
<dbReference type="InterPro" id="IPR019793">
    <property type="entry name" value="Peroxidases_heam-ligand_BS"/>
</dbReference>
<dbReference type="Gene3D" id="1.10.420.10">
    <property type="entry name" value="Peroxidase, domain 2"/>
    <property type="match status" value="2"/>
</dbReference>
<feature type="region of interest" description="Disordered" evidence="12">
    <location>
        <begin position="746"/>
        <end position="766"/>
    </location>
</feature>
<keyword evidence="5 10" id="KW-0408">Iron</keyword>
<dbReference type="FunFam" id="1.10.420.10:FF:000002">
    <property type="entry name" value="Catalase-peroxidase"/>
    <property type="match status" value="1"/>
</dbReference>
<evidence type="ECO:0000313" key="14">
    <source>
        <dbReference type="EMBL" id="ORY33272.1"/>
    </source>
</evidence>
<dbReference type="PRINTS" id="PR00458">
    <property type="entry name" value="PEROXIDASE"/>
</dbReference>
<dbReference type="GO" id="GO:0070301">
    <property type="term" value="P:cellular response to hydrogen peroxide"/>
    <property type="evidence" value="ECO:0007669"/>
    <property type="project" value="TreeGrafter"/>
</dbReference>
<dbReference type="GO" id="GO:0004096">
    <property type="term" value="F:catalase activity"/>
    <property type="evidence" value="ECO:0007669"/>
    <property type="project" value="UniProtKB-UniRule"/>
</dbReference>
<feature type="site" description="Transition state stabilizer" evidence="10">
    <location>
        <position position="99"/>
    </location>
</feature>
<dbReference type="PANTHER" id="PTHR30555:SF0">
    <property type="entry name" value="CATALASE-PEROXIDASE"/>
    <property type="match status" value="1"/>
</dbReference>
<evidence type="ECO:0000256" key="3">
    <source>
        <dbReference type="ARBA" id="ARBA00022723"/>
    </source>
</evidence>
<dbReference type="PROSITE" id="PS50873">
    <property type="entry name" value="PEROXIDASE_4"/>
    <property type="match status" value="2"/>
</dbReference>
<dbReference type="InterPro" id="IPR010255">
    <property type="entry name" value="Haem_peroxidase_sf"/>
</dbReference>
<name>A0A1Y2BEL0_9FUNG</name>
<protein>
    <recommendedName>
        <fullName evidence="9 10">Catalase-peroxidase</fullName>
        <shortName evidence="10">CP</shortName>
        <ecNumber evidence="10 11">1.11.1.21</ecNumber>
    </recommendedName>
    <alternativeName>
        <fullName evidence="10">Peroxidase/catalase</fullName>
    </alternativeName>
</protein>
<dbReference type="GO" id="GO:0020037">
    <property type="term" value="F:heme binding"/>
    <property type="evidence" value="ECO:0007669"/>
    <property type="project" value="InterPro"/>
</dbReference>
<reference evidence="14 15" key="1">
    <citation type="submission" date="2016-07" db="EMBL/GenBank/DDBJ databases">
        <title>Pervasive Adenine N6-methylation of Active Genes in Fungi.</title>
        <authorList>
            <consortium name="DOE Joint Genome Institute"/>
            <person name="Mondo S.J."/>
            <person name="Dannebaum R.O."/>
            <person name="Kuo R.C."/>
            <person name="Labutti K."/>
            <person name="Haridas S."/>
            <person name="Kuo A."/>
            <person name="Salamov A."/>
            <person name="Ahrendt S.R."/>
            <person name="Lipzen A."/>
            <person name="Sullivan W."/>
            <person name="Andreopoulos W.B."/>
            <person name="Clum A."/>
            <person name="Lindquist E."/>
            <person name="Daum C."/>
            <person name="Ramamoorthy G.K."/>
            <person name="Gryganskyi A."/>
            <person name="Culley D."/>
            <person name="Magnuson J.K."/>
            <person name="James T.Y."/>
            <person name="O'Malley M.A."/>
            <person name="Stajich J.E."/>
            <person name="Spatafora J.W."/>
            <person name="Visel A."/>
            <person name="Grigoriev I.V."/>
        </authorList>
    </citation>
    <scope>NUCLEOTIDE SEQUENCE [LARGE SCALE GENOMIC DNA]</scope>
    <source>
        <strain evidence="14 15">JEL800</strain>
    </source>
</reference>